<evidence type="ECO:0000256" key="1">
    <source>
        <dbReference type="ARBA" id="ARBA00000085"/>
    </source>
</evidence>
<proteinExistence type="predicted"/>
<evidence type="ECO:0000256" key="7">
    <source>
        <dbReference type="ARBA" id="ARBA00022840"/>
    </source>
</evidence>
<keyword evidence="5" id="KW-0547">Nucleotide-binding</keyword>
<feature type="transmembrane region" description="Helical" evidence="10">
    <location>
        <begin position="58"/>
        <end position="77"/>
    </location>
</feature>
<accession>A0A4R7V3Y2</accession>
<evidence type="ECO:0000256" key="5">
    <source>
        <dbReference type="ARBA" id="ARBA00022741"/>
    </source>
</evidence>
<organism evidence="13 14">
    <name type="scientific">Actinophytocola oryzae</name>
    <dbReference type="NCBI Taxonomy" id="502181"/>
    <lineage>
        <taxon>Bacteria</taxon>
        <taxon>Bacillati</taxon>
        <taxon>Actinomycetota</taxon>
        <taxon>Actinomycetes</taxon>
        <taxon>Pseudonocardiales</taxon>
        <taxon>Pseudonocardiaceae</taxon>
    </lineage>
</organism>
<dbReference type="Pfam" id="PF07730">
    <property type="entry name" value="HisKA_3"/>
    <property type="match status" value="1"/>
</dbReference>
<dbReference type="AlphaFoldDB" id="A0A4R7V3Y2"/>
<evidence type="ECO:0000256" key="8">
    <source>
        <dbReference type="ARBA" id="ARBA00023012"/>
    </source>
</evidence>
<dbReference type="InterPro" id="IPR036890">
    <property type="entry name" value="HATPase_C_sf"/>
</dbReference>
<evidence type="ECO:0000256" key="9">
    <source>
        <dbReference type="SAM" id="Coils"/>
    </source>
</evidence>
<evidence type="ECO:0000256" key="6">
    <source>
        <dbReference type="ARBA" id="ARBA00022777"/>
    </source>
</evidence>
<keyword evidence="4" id="KW-0808">Transferase</keyword>
<comment type="catalytic activity">
    <reaction evidence="1">
        <text>ATP + protein L-histidine = ADP + protein N-phospho-L-histidine.</text>
        <dbReference type="EC" id="2.7.13.3"/>
    </reaction>
</comment>
<name>A0A4R7V3Y2_9PSEU</name>
<dbReference type="SUPFAM" id="SSF55874">
    <property type="entry name" value="ATPase domain of HSP90 chaperone/DNA topoisomerase II/histidine kinase"/>
    <property type="match status" value="1"/>
</dbReference>
<keyword evidence="3" id="KW-0597">Phosphoprotein</keyword>
<evidence type="ECO:0000313" key="13">
    <source>
        <dbReference type="EMBL" id="TDV43610.1"/>
    </source>
</evidence>
<evidence type="ECO:0000256" key="2">
    <source>
        <dbReference type="ARBA" id="ARBA00012438"/>
    </source>
</evidence>
<keyword evidence="9" id="KW-0175">Coiled coil</keyword>
<keyword evidence="10" id="KW-0472">Membrane</keyword>
<dbReference type="InterPro" id="IPR050482">
    <property type="entry name" value="Sensor_HK_TwoCompSys"/>
</dbReference>
<keyword evidence="14" id="KW-1185">Reference proteome</keyword>
<dbReference type="GO" id="GO:0005524">
    <property type="term" value="F:ATP binding"/>
    <property type="evidence" value="ECO:0007669"/>
    <property type="project" value="UniProtKB-KW"/>
</dbReference>
<feature type="transmembrane region" description="Helical" evidence="10">
    <location>
        <begin position="335"/>
        <end position="356"/>
    </location>
</feature>
<dbReference type="GO" id="GO:0016020">
    <property type="term" value="C:membrane"/>
    <property type="evidence" value="ECO:0007669"/>
    <property type="project" value="InterPro"/>
</dbReference>
<dbReference type="Gene3D" id="3.30.565.10">
    <property type="entry name" value="Histidine kinase-like ATPase, C-terminal domain"/>
    <property type="match status" value="1"/>
</dbReference>
<dbReference type="Proteomes" id="UP000294927">
    <property type="component" value="Unassembled WGS sequence"/>
</dbReference>
<feature type="transmembrane region" description="Helical" evidence="10">
    <location>
        <begin position="34"/>
        <end position="51"/>
    </location>
</feature>
<sequence length="360" mass="37466">MGRPLAVAAVLVANLAVFVAAAQANQGPFGMMTLLGYALLVWTAYLTGLTLPARTDLAVVVGTAFAAAAAQVAAHPAATPQHVSGFVVFTVLPVLVGRYLAQHRRLVRTLDAHNRALRTERALLAEREQLRERLRIARDMHDSLGRRLGLVSVQAAALEVGDLPARQSEAVAALARSARDAVTELYQLIGSLRGAAADGPGADRIPALVTEFRAAGVAVSVTGDPDAPLPVAVSRTAYRVVEEGLTNAAKHAPGRPVAIHLTRETDVLLVTVTNPVTAGPTAGGGYGLVGLAERAAAAGGFVDHRVENGEFRLVAMLPTATPDLPPVPRLTRTRLALLGVSTATLLFVLMPVSFVVGMGG</sequence>
<dbReference type="GO" id="GO:0046983">
    <property type="term" value="F:protein dimerization activity"/>
    <property type="evidence" value="ECO:0007669"/>
    <property type="project" value="InterPro"/>
</dbReference>
<feature type="domain" description="Signal transduction histidine kinase subgroup 3 dimerisation and phosphoacceptor" evidence="12">
    <location>
        <begin position="132"/>
        <end position="194"/>
    </location>
</feature>
<feature type="coiled-coil region" evidence="9">
    <location>
        <begin position="113"/>
        <end position="147"/>
    </location>
</feature>
<keyword evidence="6 13" id="KW-0418">Kinase</keyword>
<evidence type="ECO:0000259" key="12">
    <source>
        <dbReference type="Pfam" id="PF07730"/>
    </source>
</evidence>
<evidence type="ECO:0000256" key="3">
    <source>
        <dbReference type="ARBA" id="ARBA00022553"/>
    </source>
</evidence>
<evidence type="ECO:0000256" key="10">
    <source>
        <dbReference type="SAM" id="Phobius"/>
    </source>
</evidence>
<keyword evidence="10" id="KW-0812">Transmembrane</keyword>
<dbReference type="GO" id="GO:0000155">
    <property type="term" value="F:phosphorelay sensor kinase activity"/>
    <property type="evidence" value="ECO:0007669"/>
    <property type="project" value="InterPro"/>
</dbReference>
<feature type="signal peptide" evidence="11">
    <location>
        <begin position="1"/>
        <end position="24"/>
    </location>
</feature>
<evidence type="ECO:0000313" key="14">
    <source>
        <dbReference type="Proteomes" id="UP000294927"/>
    </source>
</evidence>
<keyword evidence="11" id="KW-0732">Signal</keyword>
<gene>
    <name evidence="13" type="ORF">CLV71_11572</name>
</gene>
<dbReference type="Gene3D" id="1.20.5.1930">
    <property type="match status" value="1"/>
</dbReference>
<dbReference type="RefSeq" id="WP_133906835.1">
    <property type="nucleotide sequence ID" value="NZ_SOCP01000015.1"/>
</dbReference>
<keyword evidence="8" id="KW-0902">Two-component regulatory system</keyword>
<dbReference type="EMBL" id="SOCP01000015">
    <property type="protein sequence ID" value="TDV43610.1"/>
    <property type="molecule type" value="Genomic_DNA"/>
</dbReference>
<dbReference type="OrthoDB" id="227596at2"/>
<reference evidence="13 14" key="1">
    <citation type="submission" date="2019-03" db="EMBL/GenBank/DDBJ databases">
        <title>Genomic Encyclopedia of Archaeal and Bacterial Type Strains, Phase II (KMG-II): from individual species to whole genera.</title>
        <authorList>
            <person name="Goeker M."/>
        </authorList>
    </citation>
    <scope>NUCLEOTIDE SEQUENCE [LARGE SCALE GENOMIC DNA]</scope>
    <source>
        <strain evidence="13 14">DSM 45499</strain>
    </source>
</reference>
<comment type="caution">
    <text evidence="13">The sequence shown here is derived from an EMBL/GenBank/DDBJ whole genome shotgun (WGS) entry which is preliminary data.</text>
</comment>
<feature type="chain" id="PRO_5020910772" description="histidine kinase" evidence="11">
    <location>
        <begin position="25"/>
        <end position="360"/>
    </location>
</feature>
<evidence type="ECO:0000256" key="4">
    <source>
        <dbReference type="ARBA" id="ARBA00022679"/>
    </source>
</evidence>
<dbReference type="EC" id="2.7.13.3" evidence="2"/>
<dbReference type="PANTHER" id="PTHR24421:SF10">
    <property type="entry name" value="NITRATE_NITRITE SENSOR PROTEIN NARQ"/>
    <property type="match status" value="1"/>
</dbReference>
<evidence type="ECO:0000256" key="11">
    <source>
        <dbReference type="SAM" id="SignalP"/>
    </source>
</evidence>
<dbReference type="CDD" id="cd16917">
    <property type="entry name" value="HATPase_UhpB-NarQ-NarX-like"/>
    <property type="match status" value="1"/>
</dbReference>
<dbReference type="PANTHER" id="PTHR24421">
    <property type="entry name" value="NITRATE/NITRITE SENSOR PROTEIN NARX-RELATED"/>
    <property type="match status" value="1"/>
</dbReference>
<keyword evidence="10" id="KW-1133">Transmembrane helix</keyword>
<dbReference type="InterPro" id="IPR011712">
    <property type="entry name" value="Sig_transdc_His_kin_sub3_dim/P"/>
</dbReference>
<protein>
    <recommendedName>
        <fullName evidence="2">histidine kinase</fullName>
        <ecNumber evidence="2">2.7.13.3</ecNumber>
    </recommendedName>
</protein>
<feature type="transmembrane region" description="Helical" evidence="10">
    <location>
        <begin position="83"/>
        <end position="101"/>
    </location>
</feature>
<keyword evidence="7" id="KW-0067">ATP-binding</keyword>